<keyword evidence="1" id="KW-0732">Signal</keyword>
<accession>A0A4U1B5M4</accession>
<dbReference type="Pfam" id="PF13590">
    <property type="entry name" value="DUF4136"/>
    <property type="match status" value="1"/>
</dbReference>
<evidence type="ECO:0000256" key="1">
    <source>
        <dbReference type="SAM" id="SignalP"/>
    </source>
</evidence>
<dbReference type="AlphaFoldDB" id="A0A4U1B5M4"/>
<dbReference type="EMBL" id="SWDB01000022">
    <property type="protein sequence ID" value="TKB45062.1"/>
    <property type="molecule type" value="Genomic_DNA"/>
</dbReference>
<feature type="signal peptide" evidence="1">
    <location>
        <begin position="1"/>
        <end position="32"/>
    </location>
</feature>
<evidence type="ECO:0000313" key="4">
    <source>
        <dbReference type="Proteomes" id="UP000307999"/>
    </source>
</evidence>
<dbReference type="Proteomes" id="UP000307999">
    <property type="component" value="Unassembled WGS sequence"/>
</dbReference>
<evidence type="ECO:0000313" key="3">
    <source>
        <dbReference type="EMBL" id="TKB45062.1"/>
    </source>
</evidence>
<feature type="domain" description="DUF4136" evidence="2">
    <location>
        <begin position="36"/>
        <end position="193"/>
    </location>
</feature>
<reference evidence="3 4" key="1">
    <citation type="submission" date="2019-04" db="EMBL/GenBank/DDBJ databases">
        <title>Thalassotalea guangxiensis sp. nov., isolated from sediment of the coastal wetland.</title>
        <authorList>
            <person name="Zheng S."/>
            <person name="Zhang D."/>
        </authorList>
    </citation>
    <scope>NUCLEOTIDE SEQUENCE [LARGE SCALE GENOMIC DNA]</scope>
    <source>
        <strain evidence="3 4">ZS-4</strain>
    </source>
</reference>
<keyword evidence="4" id="KW-1185">Reference proteome</keyword>
<evidence type="ECO:0000259" key="2">
    <source>
        <dbReference type="Pfam" id="PF13590"/>
    </source>
</evidence>
<dbReference type="InterPro" id="IPR025411">
    <property type="entry name" value="DUF4136"/>
</dbReference>
<dbReference type="OrthoDB" id="6226987at2"/>
<proteinExistence type="predicted"/>
<name>A0A4U1B5M4_9GAMM</name>
<protein>
    <submittedName>
        <fullName evidence="3">DUF4136 domain-containing protein</fullName>
    </submittedName>
</protein>
<organism evidence="3 4">
    <name type="scientific">Thalassotalea mangrovi</name>
    <dbReference type="NCBI Taxonomy" id="2572245"/>
    <lineage>
        <taxon>Bacteria</taxon>
        <taxon>Pseudomonadati</taxon>
        <taxon>Pseudomonadota</taxon>
        <taxon>Gammaproteobacteria</taxon>
        <taxon>Alteromonadales</taxon>
        <taxon>Colwelliaceae</taxon>
        <taxon>Thalassotalea</taxon>
    </lineage>
</organism>
<dbReference type="Gene3D" id="3.30.160.670">
    <property type="match status" value="1"/>
</dbReference>
<comment type="caution">
    <text evidence="3">The sequence shown here is derived from an EMBL/GenBank/DDBJ whole genome shotgun (WGS) entry which is preliminary data.</text>
</comment>
<sequence>MNTTMDSKNRLSKTPYLALPCCLMLLISACQSPSAVTDYDINKDFSSITEFSQGPSQQGIKNDDLTDQRLTAAIARQLQAKGLSLSDNTQSGSHVVVSHFLTTHTKQNNPSFNIGFGTGRISSGSSVGVGVNTSIPVSGRETVEVRVTIDFHQQGKLVWRGYDTFDAKGSDSPQKRQQDIDAAVANILSQYPPGQKGE</sequence>
<gene>
    <name evidence="3" type="ORF">E8M12_09505</name>
</gene>
<feature type="chain" id="PRO_5020921979" evidence="1">
    <location>
        <begin position="33"/>
        <end position="198"/>
    </location>
</feature>